<dbReference type="Gene3D" id="3.30.930.10">
    <property type="entry name" value="Bira Bifunctional Protein, Domain 2"/>
    <property type="match status" value="1"/>
</dbReference>
<evidence type="ECO:0000256" key="1">
    <source>
        <dbReference type="ARBA" id="ARBA00004496"/>
    </source>
</evidence>
<dbReference type="EMBL" id="ADBJ01000004">
    <property type="protein sequence ID" value="EFA85860.1"/>
    <property type="molecule type" value="Genomic_DNA"/>
</dbReference>
<dbReference type="SUPFAM" id="SSF55681">
    <property type="entry name" value="Class II aaRS and biotin synthetases"/>
    <property type="match status" value="1"/>
</dbReference>
<dbReference type="CDD" id="cd00771">
    <property type="entry name" value="ThrRS_core"/>
    <property type="match status" value="1"/>
</dbReference>
<evidence type="ECO:0000256" key="2">
    <source>
        <dbReference type="ARBA" id="ARBA00008226"/>
    </source>
</evidence>
<reference evidence="13 14" key="1">
    <citation type="journal article" date="2011" name="Genome Res.">
        <title>Phylogeny-wide analysis of social amoeba genomes highlights ancient origins for complex intercellular communication.</title>
        <authorList>
            <person name="Heidel A.J."/>
            <person name="Lawal H.M."/>
            <person name="Felder M."/>
            <person name="Schilde C."/>
            <person name="Helps N.R."/>
            <person name="Tunggal B."/>
            <person name="Rivero F."/>
            <person name="John U."/>
            <person name="Schleicher M."/>
            <person name="Eichinger L."/>
            <person name="Platzer M."/>
            <person name="Noegel A.A."/>
            <person name="Schaap P."/>
            <person name="Gloeckner G."/>
        </authorList>
    </citation>
    <scope>NUCLEOTIDE SEQUENCE [LARGE SCALE GENOMIC DNA]</scope>
    <source>
        <strain evidence="14">ATCC 26659 / Pp 5 / PN500</strain>
    </source>
</reference>
<evidence type="ECO:0000256" key="9">
    <source>
        <dbReference type="ARBA" id="ARBA00023146"/>
    </source>
</evidence>
<dbReference type="EC" id="6.1.1.3" evidence="3"/>
<dbReference type="Proteomes" id="UP000001396">
    <property type="component" value="Unassembled WGS sequence"/>
</dbReference>
<dbReference type="InterPro" id="IPR045864">
    <property type="entry name" value="aa-tRNA-synth_II/BPL/LPL"/>
</dbReference>
<dbReference type="RefSeq" id="XP_020437966.1">
    <property type="nucleotide sequence ID" value="XM_020572108.1"/>
</dbReference>
<dbReference type="InterPro" id="IPR002314">
    <property type="entry name" value="aa-tRNA-synt_IIb"/>
</dbReference>
<dbReference type="InterPro" id="IPR018163">
    <property type="entry name" value="Thr/Ala-tRNA-synth_IIc_edit"/>
</dbReference>
<accession>D3AY33</accession>
<dbReference type="Pfam" id="PF02824">
    <property type="entry name" value="TGS"/>
    <property type="match status" value="1"/>
</dbReference>
<evidence type="ECO:0000256" key="7">
    <source>
        <dbReference type="ARBA" id="ARBA00022840"/>
    </source>
</evidence>
<dbReference type="FunFam" id="3.30.930.10:FF:000019">
    <property type="entry name" value="Threonine--tRNA ligase"/>
    <property type="match status" value="1"/>
</dbReference>
<dbReference type="Gene3D" id="3.40.50.800">
    <property type="entry name" value="Anticodon-binding domain"/>
    <property type="match status" value="1"/>
</dbReference>
<keyword evidence="8" id="KW-0648">Protein biosynthesis</keyword>
<keyword evidence="14" id="KW-1185">Reference proteome</keyword>
<evidence type="ECO:0000256" key="8">
    <source>
        <dbReference type="ARBA" id="ARBA00022917"/>
    </source>
</evidence>
<dbReference type="GeneID" id="31356622"/>
<evidence type="ECO:0000313" key="13">
    <source>
        <dbReference type="EMBL" id="EFA85860.1"/>
    </source>
</evidence>
<evidence type="ECO:0000256" key="6">
    <source>
        <dbReference type="ARBA" id="ARBA00022741"/>
    </source>
</evidence>
<dbReference type="GO" id="GO:0005739">
    <property type="term" value="C:mitochondrion"/>
    <property type="evidence" value="ECO:0007669"/>
    <property type="project" value="TreeGrafter"/>
</dbReference>
<dbReference type="PRINTS" id="PR01047">
    <property type="entry name" value="TRNASYNTHTHR"/>
</dbReference>
<dbReference type="SUPFAM" id="SSF52954">
    <property type="entry name" value="Class II aaRS ABD-related"/>
    <property type="match status" value="1"/>
</dbReference>
<dbReference type="SUPFAM" id="SSF81271">
    <property type="entry name" value="TGS-like"/>
    <property type="match status" value="1"/>
</dbReference>
<dbReference type="InterPro" id="IPR012676">
    <property type="entry name" value="TGS-like"/>
</dbReference>
<organism evidence="13 14">
    <name type="scientific">Heterostelium pallidum (strain ATCC 26659 / Pp 5 / PN500)</name>
    <name type="common">Cellular slime mold</name>
    <name type="synonym">Polysphondylium pallidum</name>
    <dbReference type="NCBI Taxonomy" id="670386"/>
    <lineage>
        <taxon>Eukaryota</taxon>
        <taxon>Amoebozoa</taxon>
        <taxon>Evosea</taxon>
        <taxon>Eumycetozoa</taxon>
        <taxon>Dictyostelia</taxon>
        <taxon>Acytosteliales</taxon>
        <taxon>Acytosteliaceae</taxon>
        <taxon>Heterostelium</taxon>
    </lineage>
</organism>
<dbReference type="CDD" id="cd01667">
    <property type="entry name" value="TGS_ThrRS"/>
    <property type="match status" value="1"/>
</dbReference>
<keyword evidence="4" id="KW-0963">Cytoplasm</keyword>
<keyword evidence="5" id="KW-0436">Ligase</keyword>
<dbReference type="GO" id="GO:0006435">
    <property type="term" value="P:threonyl-tRNA aminoacylation"/>
    <property type="evidence" value="ECO:0007669"/>
    <property type="project" value="InterPro"/>
</dbReference>
<evidence type="ECO:0000259" key="12">
    <source>
        <dbReference type="PROSITE" id="PS50862"/>
    </source>
</evidence>
<evidence type="ECO:0000256" key="5">
    <source>
        <dbReference type="ARBA" id="ARBA00022598"/>
    </source>
</evidence>
<dbReference type="GO" id="GO:0004829">
    <property type="term" value="F:threonine-tRNA ligase activity"/>
    <property type="evidence" value="ECO:0007669"/>
    <property type="project" value="UniProtKB-EC"/>
</dbReference>
<dbReference type="PANTHER" id="PTHR11451">
    <property type="entry name" value="THREONINE-TRNA LIGASE"/>
    <property type="match status" value="1"/>
</dbReference>
<proteinExistence type="inferred from homology"/>
<dbReference type="InterPro" id="IPR002320">
    <property type="entry name" value="Thr-tRNA-ligase_IIa"/>
</dbReference>
<comment type="subcellular location">
    <subcellularLocation>
        <location evidence="1">Cytoplasm</location>
    </subcellularLocation>
</comment>
<dbReference type="Gene3D" id="3.10.20.30">
    <property type="match status" value="1"/>
</dbReference>
<evidence type="ECO:0000256" key="10">
    <source>
        <dbReference type="ARBA" id="ARBA00031900"/>
    </source>
</evidence>
<dbReference type="Pfam" id="PF00587">
    <property type="entry name" value="tRNA-synt_2b"/>
    <property type="match status" value="1"/>
</dbReference>
<dbReference type="STRING" id="670386.D3AY33"/>
<dbReference type="HAMAP" id="MF_00184">
    <property type="entry name" value="Thr_tRNA_synth"/>
    <property type="match status" value="1"/>
</dbReference>
<feature type="domain" description="Aminoacyl-transfer RNA synthetases class-II family profile" evidence="12">
    <location>
        <begin position="356"/>
        <end position="621"/>
    </location>
</feature>
<dbReference type="GO" id="GO:0005524">
    <property type="term" value="F:ATP binding"/>
    <property type="evidence" value="ECO:0007669"/>
    <property type="project" value="UniProtKB-KW"/>
</dbReference>
<evidence type="ECO:0000256" key="4">
    <source>
        <dbReference type="ARBA" id="ARBA00022490"/>
    </source>
</evidence>
<evidence type="ECO:0000256" key="3">
    <source>
        <dbReference type="ARBA" id="ARBA00013163"/>
    </source>
</evidence>
<comment type="caution">
    <text evidence="13">The sequence shown here is derived from an EMBL/GenBank/DDBJ whole genome shotgun (WGS) entry which is preliminary data.</text>
</comment>
<dbReference type="Gene3D" id="3.30.980.10">
    <property type="entry name" value="Threonyl-trna Synthetase, Chain A, domain 2"/>
    <property type="match status" value="1"/>
</dbReference>
<sequence length="730" mass="83598">MNYQLSRSSSRLLLISNSVRFNHSRSYLSLNYNSINNSININNNIRCQTNYRSTPLLTSSLTNKVVTTTTSQRFYCGNSGDSDTIDIILPDGRKINGQKGVSTPFSVARTISKSLANRVLLSRVNGKLHGIGEALNERESNVELLDFENDDARRCFWLSSSIVTAAAAMQHFGSNSFITHHNYLLTNNALQDGYQVDMYLPENRTITESDIKSIQKIMTTLIQSDKPFTRKSITKKQSLEIFKVYIINNNFKNDGDIVEIVEFNGFITLVDKIPTLMSSGKLKCIELTKNSSIVGSLAALPTLQRLSGISFPEKEQLAVWKDLQHQAAQLDHRNIGRDQELFFFHPYSPGSCFFLPHGTRIYNKLHSFLRSEYRKRGFEEVITPNIYSQKLWETSGHWQNYKDNMFGFQCDHTSYSLKPMNCPGHCLMFAHKSHSYKDLPMRIADFGVLHRNETHGSLTGLTRVRRFQQDDAHIFCRADQIREEIQKCLEFMQFVYDKFGFSFSLELSTRPTPFLGDVDMWNRAEASLESVLNEFGREWRVNPGDGAFYGPKIDIHIKDANGKSHQCATIQLDFQLPIRFGLEYTAADSRAERPVMIHRAIFGSTERMMAILIEHTKGKWPLWLSPRQIFIAPVSVNSDGSGGPYNDYLNAVKQRLFDAGYHIDSDLSDKTINKKLREAITLRYNYLVVIGKEEQDNNTITIRRRDSTDQITLTLDKFLEELNDNIINFK</sequence>
<dbReference type="InterPro" id="IPR006195">
    <property type="entry name" value="aa-tRNA-synth_II"/>
</dbReference>
<dbReference type="InterPro" id="IPR004154">
    <property type="entry name" value="Anticodon-bd"/>
</dbReference>
<evidence type="ECO:0000313" key="14">
    <source>
        <dbReference type="Proteomes" id="UP000001396"/>
    </source>
</evidence>
<keyword evidence="7" id="KW-0067">ATP-binding</keyword>
<evidence type="ECO:0000256" key="11">
    <source>
        <dbReference type="ARBA" id="ARBA00049515"/>
    </source>
</evidence>
<dbReference type="SUPFAM" id="SSF55186">
    <property type="entry name" value="ThrRS/AlaRS common domain"/>
    <property type="match status" value="1"/>
</dbReference>
<comment type="similarity">
    <text evidence="2">Belongs to the class-II aminoacyl-tRNA synthetase family.</text>
</comment>
<dbReference type="NCBIfam" id="TIGR00418">
    <property type="entry name" value="thrS"/>
    <property type="match status" value="1"/>
</dbReference>
<dbReference type="InterPro" id="IPR047246">
    <property type="entry name" value="ThrRS_anticodon"/>
</dbReference>
<dbReference type="PROSITE" id="PS50862">
    <property type="entry name" value="AA_TRNA_LIGASE_II"/>
    <property type="match status" value="1"/>
</dbReference>
<dbReference type="InterPro" id="IPR033728">
    <property type="entry name" value="ThrRS_core"/>
</dbReference>
<keyword evidence="6" id="KW-0547">Nucleotide-binding</keyword>
<protein>
    <recommendedName>
        <fullName evidence="3">threonine--tRNA ligase</fullName>
        <ecNumber evidence="3">6.1.1.3</ecNumber>
    </recommendedName>
    <alternativeName>
        <fullName evidence="10">Threonyl-tRNA synthetase</fullName>
    </alternativeName>
</protein>
<gene>
    <name evidence="13" type="primary">thrS2</name>
    <name evidence="13" type="ORF">PPL_01092</name>
</gene>
<name>D3AY33_HETP5</name>
<dbReference type="InterPro" id="IPR036621">
    <property type="entry name" value="Anticodon-bd_dom_sf"/>
</dbReference>
<comment type="catalytic activity">
    <reaction evidence="11">
        <text>tRNA(Thr) + L-threonine + ATP = L-threonyl-tRNA(Thr) + AMP + diphosphate + H(+)</text>
        <dbReference type="Rhea" id="RHEA:24624"/>
        <dbReference type="Rhea" id="RHEA-COMP:9670"/>
        <dbReference type="Rhea" id="RHEA-COMP:9704"/>
        <dbReference type="ChEBI" id="CHEBI:15378"/>
        <dbReference type="ChEBI" id="CHEBI:30616"/>
        <dbReference type="ChEBI" id="CHEBI:33019"/>
        <dbReference type="ChEBI" id="CHEBI:57926"/>
        <dbReference type="ChEBI" id="CHEBI:78442"/>
        <dbReference type="ChEBI" id="CHEBI:78534"/>
        <dbReference type="ChEBI" id="CHEBI:456215"/>
        <dbReference type="EC" id="6.1.1.3"/>
    </reaction>
</comment>
<dbReference type="AlphaFoldDB" id="D3AY33"/>
<dbReference type="OMA" id="HRNETHG"/>
<dbReference type="CDD" id="cd00860">
    <property type="entry name" value="ThrRS_anticodon"/>
    <property type="match status" value="1"/>
</dbReference>
<dbReference type="FunCoup" id="D3AY33">
    <property type="interactions" value="42"/>
</dbReference>
<dbReference type="InParanoid" id="D3AY33"/>
<dbReference type="PANTHER" id="PTHR11451:SF16">
    <property type="entry name" value="THREONINE--TRNA LIGASE 2, CYTOPLASMIC-RELATED"/>
    <property type="match status" value="1"/>
</dbReference>
<dbReference type="InterPro" id="IPR004095">
    <property type="entry name" value="TGS"/>
</dbReference>
<dbReference type="InterPro" id="IPR012675">
    <property type="entry name" value="Beta-grasp_dom_sf"/>
</dbReference>
<dbReference type="Pfam" id="PF03129">
    <property type="entry name" value="HGTP_anticodon"/>
    <property type="match status" value="1"/>
</dbReference>
<keyword evidence="9 13" id="KW-0030">Aminoacyl-tRNA synthetase</keyword>